<feature type="region of interest" description="Disordered" evidence="5">
    <location>
        <begin position="594"/>
        <end position="626"/>
    </location>
</feature>
<evidence type="ECO:0000313" key="8">
    <source>
        <dbReference type="Proteomes" id="UP000070544"/>
    </source>
</evidence>
<keyword evidence="8" id="KW-1185">Reference proteome</keyword>
<evidence type="ECO:0000256" key="5">
    <source>
        <dbReference type="SAM" id="MobiDB-lite"/>
    </source>
</evidence>
<dbReference type="PROSITE" id="PS50290">
    <property type="entry name" value="PI3_4_KINASE_3"/>
    <property type="match status" value="1"/>
</dbReference>
<feature type="compositionally biased region" description="Polar residues" evidence="5">
    <location>
        <begin position="456"/>
        <end position="488"/>
    </location>
</feature>
<dbReference type="EC" id="2.7.1.67" evidence="2"/>
<dbReference type="GO" id="GO:0048015">
    <property type="term" value="P:phosphatidylinositol-mediated signaling"/>
    <property type="evidence" value="ECO:0007669"/>
    <property type="project" value="TreeGrafter"/>
</dbReference>
<organism evidence="7 8">
    <name type="scientific">Gonapodya prolifera (strain JEL478)</name>
    <name type="common">Monoblepharis prolifera</name>
    <dbReference type="NCBI Taxonomy" id="1344416"/>
    <lineage>
        <taxon>Eukaryota</taxon>
        <taxon>Fungi</taxon>
        <taxon>Fungi incertae sedis</taxon>
        <taxon>Chytridiomycota</taxon>
        <taxon>Chytridiomycota incertae sedis</taxon>
        <taxon>Monoblepharidomycetes</taxon>
        <taxon>Monoblepharidales</taxon>
        <taxon>Gonapodyaceae</taxon>
        <taxon>Gonapodya</taxon>
    </lineage>
</organism>
<accession>A0A139AN87</accession>
<dbReference type="InterPro" id="IPR036940">
    <property type="entry name" value="PI3/4_kinase_cat_sf"/>
</dbReference>
<dbReference type="SUPFAM" id="SSF48371">
    <property type="entry name" value="ARM repeat"/>
    <property type="match status" value="1"/>
</dbReference>
<evidence type="ECO:0000259" key="6">
    <source>
        <dbReference type="PROSITE" id="PS50290"/>
    </source>
</evidence>
<feature type="region of interest" description="Disordered" evidence="5">
    <location>
        <begin position="362"/>
        <end position="403"/>
    </location>
</feature>
<feature type="compositionally biased region" description="Basic residues" evidence="5">
    <location>
        <begin position="495"/>
        <end position="508"/>
    </location>
</feature>
<dbReference type="FunFam" id="1.10.1070.11:FF:000016">
    <property type="entry name" value="PIK1p Phosphatidylinositol 4-kinase"/>
    <property type="match status" value="1"/>
</dbReference>
<feature type="region of interest" description="Disordered" evidence="5">
    <location>
        <begin position="554"/>
        <end position="573"/>
    </location>
</feature>
<dbReference type="InterPro" id="IPR049160">
    <property type="entry name" value="PI4KB-PIK1_PIK"/>
</dbReference>
<evidence type="ECO:0000256" key="4">
    <source>
        <dbReference type="ARBA" id="ARBA00022777"/>
    </source>
</evidence>
<comment type="catalytic activity">
    <reaction evidence="1">
        <text>a 1,2-diacyl-sn-glycero-3-phospho-(1D-myo-inositol) + ATP = a 1,2-diacyl-sn-glycero-3-phospho-(1D-myo-inositol 4-phosphate) + ADP + H(+)</text>
        <dbReference type="Rhea" id="RHEA:19877"/>
        <dbReference type="ChEBI" id="CHEBI:15378"/>
        <dbReference type="ChEBI" id="CHEBI:30616"/>
        <dbReference type="ChEBI" id="CHEBI:57880"/>
        <dbReference type="ChEBI" id="CHEBI:58178"/>
        <dbReference type="ChEBI" id="CHEBI:456216"/>
        <dbReference type="EC" id="2.7.1.67"/>
    </reaction>
</comment>
<evidence type="ECO:0000256" key="1">
    <source>
        <dbReference type="ARBA" id="ARBA00001686"/>
    </source>
</evidence>
<dbReference type="InterPro" id="IPR011009">
    <property type="entry name" value="Kinase-like_dom_sf"/>
</dbReference>
<feature type="domain" description="PI3K/PI4K catalytic" evidence="6">
    <location>
        <begin position="694"/>
        <end position="970"/>
    </location>
</feature>
<dbReference type="PANTHER" id="PTHR10048:SF22">
    <property type="entry name" value="PHOSPHATIDYLINOSITOL 4-KINASE BETA"/>
    <property type="match status" value="1"/>
</dbReference>
<dbReference type="Pfam" id="PF21245">
    <property type="entry name" value="PI4KB-PIK1_PIK"/>
    <property type="match status" value="1"/>
</dbReference>
<feature type="compositionally biased region" description="Polar residues" evidence="5">
    <location>
        <begin position="422"/>
        <end position="441"/>
    </location>
</feature>
<dbReference type="PROSITE" id="PS00915">
    <property type="entry name" value="PI3_4_KINASE_1"/>
    <property type="match status" value="1"/>
</dbReference>
<dbReference type="AlphaFoldDB" id="A0A139AN87"/>
<dbReference type="SMART" id="SM00146">
    <property type="entry name" value="PI3Kc"/>
    <property type="match status" value="1"/>
</dbReference>
<feature type="region of interest" description="Disordered" evidence="5">
    <location>
        <begin position="421"/>
        <end position="513"/>
    </location>
</feature>
<feature type="compositionally biased region" description="Polar residues" evidence="5">
    <location>
        <begin position="594"/>
        <end position="621"/>
    </location>
</feature>
<keyword evidence="3" id="KW-0808">Transferase</keyword>
<dbReference type="InterPro" id="IPR018936">
    <property type="entry name" value="PI3/4_kinase_CS"/>
</dbReference>
<dbReference type="OrthoDB" id="10264149at2759"/>
<dbReference type="InterPro" id="IPR015433">
    <property type="entry name" value="PI3/4_kinase"/>
</dbReference>
<evidence type="ECO:0000256" key="3">
    <source>
        <dbReference type="ARBA" id="ARBA00022679"/>
    </source>
</evidence>
<dbReference type="GO" id="GO:0005737">
    <property type="term" value="C:cytoplasm"/>
    <property type="evidence" value="ECO:0007669"/>
    <property type="project" value="TreeGrafter"/>
</dbReference>
<feature type="compositionally biased region" description="Polar residues" evidence="5">
    <location>
        <begin position="362"/>
        <end position="372"/>
    </location>
</feature>
<feature type="compositionally biased region" description="Polar residues" evidence="5">
    <location>
        <begin position="209"/>
        <end position="235"/>
    </location>
</feature>
<dbReference type="InterPro" id="IPR016024">
    <property type="entry name" value="ARM-type_fold"/>
</dbReference>
<dbReference type="Gene3D" id="1.10.1070.11">
    <property type="entry name" value="Phosphatidylinositol 3-/4-kinase, catalytic domain"/>
    <property type="match status" value="1"/>
</dbReference>
<keyword evidence="4 7" id="KW-0418">Kinase</keyword>
<feature type="region of interest" description="Disordered" evidence="5">
    <location>
        <begin position="188"/>
        <end position="238"/>
    </location>
</feature>
<dbReference type="GO" id="GO:0004430">
    <property type="term" value="F:1-phosphatidylinositol 4-kinase activity"/>
    <property type="evidence" value="ECO:0007669"/>
    <property type="project" value="UniProtKB-EC"/>
</dbReference>
<dbReference type="InterPro" id="IPR000403">
    <property type="entry name" value="PI3/4_kinase_cat_dom"/>
</dbReference>
<evidence type="ECO:0000256" key="2">
    <source>
        <dbReference type="ARBA" id="ARBA00012169"/>
    </source>
</evidence>
<evidence type="ECO:0000313" key="7">
    <source>
        <dbReference type="EMBL" id="KXS18212.1"/>
    </source>
</evidence>
<dbReference type="PANTHER" id="PTHR10048">
    <property type="entry name" value="PHOSPHATIDYLINOSITOL KINASE"/>
    <property type="match status" value="1"/>
</dbReference>
<dbReference type="EMBL" id="KQ965743">
    <property type="protein sequence ID" value="KXS18212.1"/>
    <property type="molecule type" value="Genomic_DNA"/>
</dbReference>
<dbReference type="Gene3D" id="3.30.1010.10">
    <property type="entry name" value="Phosphatidylinositol 3-kinase Catalytic Subunit, Chain A, domain 4"/>
    <property type="match status" value="1"/>
</dbReference>
<dbReference type="SUPFAM" id="SSF56112">
    <property type="entry name" value="Protein kinase-like (PK-like)"/>
    <property type="match status" value="1"/>
</dbReference>
<dbReference type="Proteomes" id="UP000070544">
    <property type="component" value="Unassembled WGS sequence"/>
</dbReference>
<dbReference type="STRING" id="1344416.A0A139AN87"/>
<protein>
    <recommendedName>
        <fullName evidence="2">1-phosphatidylinositol 4-kinase</fullName>
        <ecNumber evidence="2">2.7.1.67</ecNumber>
    </recommendedName>
</protein>
<reference evidence="7 8" key="1">
    <citation type="journal article" date="2015" name="Genome Biol. Evol.">
        <title>Phylogenomic analyses indicate that early fungi evolved digesting cell walls of algal ancestors of land plants.</title>
        <authorList>
            <person name="Chang Y."/>
            <person name="Wang S."/>
            <person name="Sekimoto S."/>
            <person name="Aerts A.L."/>
            <person name="Choi C."/>
            <person name="Clum A."/>
            <person name="LaButti K.M."/>
            <person name="Lindquist E.A."/>
            <person name="Yee Ngan C."/>
            <person name="Ohm R.A."/>
            <person name="Salamov A.A."/>
            <person name="Grigoriev I.V."/>
            <person name="Spatafora J.W."/>
            <person name="Berbee M.L."/>
        </authorList>
    </citation>
    <scope>NUCLEOTIDE SEQUENCE [LARGE SCALE GENOMIC DNA]</scope>
    <source>
        <strain evidence="7 8">JEL478</strain>
    </source>
</reference>
<proteinExistence type="predicted"/>
<gene>
    <name evidence="7" type="ORF">M427DRAFT_143969</name>
</gene>
<dbReference type="Pfam" id="PF00454">
    <property type="entry name" value="PI3_PI4_kinase"/>
    <property type="match status" value="1"/>
</dbReference>
<dbReference type="GO" id="GO:0016020">
    <property type="term" value="C:membrane"/>
    <property type="evidence" value="ECO:0007669"/>
    <property type="project" value="TreeGrafter"/>
</dbReference>
<feature type="non-terminal residue" evidence="7">
    <location>
        <position position="1090"/>
    </location>
</feature>
<sequence>MGDGGDEERKAEEGSTGEEIAPFSQRNTWLRRLFDSELFDSRMCLSYLANHSNDPTVLSYLALHVLNRYSAAEIEFLLPQLLHLVVSSPETYLPVEKFLISRGSTNHHLALMAFALLSCYGSDWKDTESGDNVSLVRRLSRIVLESANAVPDQGIASPVVSVKISEPPERSEDESSKPQSILVNMSQNVSGEGSRVESISIPGDDCASQLPSPVHSTARTSNASRDSATNATSPSALRPSLEALRHGTAFTSPPYGSDGNDNYFSSTLGFFSTLQEISDRLRAVDRESRQAVLQTELEMVNSNLPAEVCLPLWCSAGDHNDGDGHRHHRIMRIATSDCVVLNSADRVPFMLFLESWDSSDALSPTPSPSIANGGTIFSLPDANNSTETLESEASSDADDPGQCEECRKLGEREVRKEALESLGSSLTPTIEDSHPNVTPRDSNGEHEIEGLATRNLGPSDSITEDQTGTSSADSLNPQTSPSSANDPTLQPLCSRHARRKTRTTLKIHSKPDSNRDYCERILHRHARHMFKIAQPESSLDRMVLDRRLRYPVKASPVRPRLSSSESSTQDEVSEKMRTAAVLLAQLYQLQEQSFSMSPTGSSPRGTLKGSQDSRFSSSLNRPMNPGAVDFGSIRQKIIKEMMALDDQRRKRVEREKGDQTPVLVDEHLEEEAERKLREIGKLQVKEPSAVLLHETYASRSARIRATSPYGSDPRWRLFSVIVKSGADLRQEQLASQLVREVRDLWRKYGVACWVRYYRVLVTSEYGGLVETVPDAVSIHSLKKEAYGKRLNQQGLQYTLYDFFIKEFGQPGCESFQKAQTNFMRSLAGYSLFCYLFNVKDRHNGNIMVDRSGHIIHIDWGFMLANSPGAVEFERAPFKLLQEYVDVLGGYTSPTFQDFKQLLFDGLQALRKEPEKFLVLIDGLDRESTLSCFTGKNLKPTAFGNAPLQTPTRLPTTAVGSASLGVRARLGPQAMTDSQLRAMVDGLVDESFNNVFSRLYDSFQSFPIKILFSTLHEAMRPLLEQTSQLQRWRFASFAEVSQCRNLAWAEKRAACKAAWEYQIVRFHSDLQETSLAVLDLSFYVCIPVVAD</sequence>
<dbReference type="GO" id="GO:0046854">
    <property type="term" value="P:phosphatidylinositol phosphate biosynthetic process"/>
    <property type="evidence" value="ECO:0007669"/>
    <property type="project" value="InterPro"/>
</dbReference>
<feature type="compositionally biased region" description="Acidic residues" evidence="5">
    <location>
        <begin position="389"/>
        <end position="402"/>
    </location>
</feature>
<dbReference type="OMA" id="TQDYVDV"/>
<name>A0A139AN87_GONPJ</name>